<dbReference type="EMBL" id="BARW01033973">
    <property type="protein sequence ID" value="GAJ02912.1"/>
    <property type="molecule type" value="Genomic_DNA"/>
</dbReference>
<accession>X1UH65</accession>
<sequence length="39" mass="4617">MVAMSEPEKLTDHPDECTCPRCWDLKGPMPPRIDDWWDD</sequence>
<evidence type="ECO:0000313" key="1">
    <source>
        <dbReference type="EMBL" id="GAJ02912.1"/>
    </source>
</evidence>
<reference evidence="1" key="1">
    <citation type="journal article" date="2014" name="Front. Microbiol.">
        <title>High frequency of phylogenetically diverse reductive dehalogenase-homologous genes in deep subseafloor sedimentary metagenomes.</title>
        <authorList>
            <person name="Kawai M."/>
            <person name="Futagami T."/>
            <person name="Toyoda A."/>
            <person name="Takaki Y."/>
            <person name="Nishi S."/>
            <person name="Hori S."/>
            <person name="Arai W."/>
            <person name="Tsubouchi T."/>
            <person name="Morono Y."/>
            <person name="Uchiyama I."/>
            <person name="Ito T."/>
            <person name="Fujiyama A."/>
            <person name="Inagaki F."/>
            <person name="Takami H."/>
        </authorList>
    </citation>
    <scope>NUCLEOTIDE SEQUENCE</scope>
    <source>
        <strain evidence="1">Expedition CK06-06</strain>
    </source>
</reference>
<protein>
    <submittedName>
        <fullName evidence="1">Uncharacterized protein</fullName>
    </submittedName>
</protein>
<comment type="caution">
    <text evidence="1">The sequence shown here is derived from an EMBL/GenBank/DDBJ whole genome shotgun (WGS) entry which is preliminary data.</text>
</comment>
<dbReference type="AlphaFoldDB" id="X1UH65"/>
<organism evidence="1">
    <name type="scientific">marine sediment metagenome</name>
    <dbReference type="NCBI Taxonomy" id="412755"/>
    <lineage>
        <taxon>unclassified sequences</taxon>
        <taxon>metagenomes</taxon>
        <taxon>ecological metagenomes</taxon>
    </lineage>
</organism>
<name>X1UH65_9ZZZZ</name>
<gene>
    <name evidence="1" type="ORF">S12H4_53380</name>
</gene>
<proteinExistence type="predicted"/>